<comment type="similarity">
    <text evidence="1">Belongs to the short-chain dehydrogenases/reductases (SDR) family.</text>
</comment>
<organism evidence="3">
    <name type="scientific">Darwinula stevensoni</name>
    <dbReference type="NCBI Taxonomy" id="69355"/>
    <lineage>
        <taxon>Eukaryota</taxon>
        <taxon>Metazoa</taxon>
        <taxon>Ecdysozoa</taxon>
        <taxon>Arthropoda</taxon>
        <taxon>Crustacea</taxon>
        <taxon>Oligostraca</taxon>
        <taxon>Ostracoda</taxon>
        <taxon>Podocopa</taxon>
        <taxon>Podocopida</taxon>
        <taxon>Darwinulocopina</taxon>
        <taxon>Darwinuloidea</taxon>
        <taxon>Darwinulidae</taxon>
        <taxon>Darwinula</taxon>
    </lineage>
</organism>
<reference evidence="3" key="1">
    <citation type="submission" date="2020-11" db="EMBL/GenBank/DDBJ databases">
        <authorList>
            <person name="Tran Van P."/>
        </authorList>
    </citation>
    <scope>NUCLEOTIDE SEQUENCE</scope>
</reference>
<evidence type="ECO:0000313" key="4">
    <source>
        <dbReference type="Proteomes" id="UP000677054"/>
    </source>
</evidence>
<dbReference type="PRINTS" id="PR00080">
    <property type="entry name" value="SDRFAMILY"/>
</dbReference>
<dbReference type="PANTHER" id="PTHR43313:SF36">
    <property type="entry name" value="D-BETA-HYDROXYBUTYRATE DEHYDROGENASE, MITOCHONDRIAL"/>
    <property type="match status" value="1"/>
</dbReference>
<dbReference type="OrthoDB" id="2102561at2759"/>
<dbReference type="EMBL" id="CAJPEV010004904">
    <property type="protein sequence ID" value="CAG0902479.1"/>
    <property type="molecule type" value="Genomic_DNA"/>
</dbReference>
<keyword evidence="2" id="KW-0812">Transmembrane</keyword>
<dbReference type="PRINTS" id="PR00081">
    <property type="entry name" value="GDHRDH"/>
</dbReference>
<proteinExistence type="inferred from homology"/>
<evidence type="ECO:0000256" key="1">
    <source>
        <dbReference type="RuleBase" id="RU000363"/>
    </source>
</evidence>
<keyword evidence="2" id="KW-0472">Membrane</keyword>
<evidence type="ECO:0000313" key="3">
    <source>
        <dbReference type="EMBL" id="CAD7252832.1"/>
    </source>
</evidence>
<feature type="transmembrane region" description="Helical" evidence="2">
    <location>
        <begin position="54"/>
        <end position="71"/>
    </location>
</feature>
<dbReference type="SUPFAM" id="SSF51735">
    <property type="entry name" value="NAD(P)-binding Rossmann-fold domains"/>
    <property type="match status" value="1"/>
</dbReference>
<dbReference type="EMBL" id="LR904421">
    <property type="protein sequence ID" value="CAD7252832.1"/>
    <property type="molecule type" value="Genomic_DNA"/>
</dbReference>
<dbReference type="Pfam" id="PF00106">
    <property type="entry name" value="adh_short"/>
    <property type="match status" value="1"/>
</dbReference>
<dbReference type="InterPro" id="IPR036291">
    <property type="entry name" value="NAD(P)-bd_dom_sf"/>
</dbReference>
<keyword evidence="2" id="KW-1133">Transmembrane helix</keyword>
<dbReference type="GO" id="GO:0008202">
    <property type="term" value="P:steroid metabolic process"/>
    <property type="evidence" value="ECO:0007669"/>
    <property type="project" value="TreeGrafter"/>
</dbReference>
<protein>
    <submittedName>
        <fullName evidence="3">Uncharacterized protein</fullName>
    </submittedName>
</protein>
<feature type="transmembrane region" description="Helical" evidence="2">
    <location>
        <begin position="27"/>
        <end position="48"/>
    </location>
</feature>
<dbReference type="PANTHER" id="PTHR43313">
    <property type="entry name" value="SHORT-CHAIN DEHYDROGENASE/REDUCTASE FAMILY 9C"/>
    <property type="match status" value="1"/>
</dbReference>
<sequence>MAKYDCVGVEKDMATVLEEHADRIQVALAWLTLLGIFVAFLSPVLWLLGVWPPWAFVCLASVCLAIVLLRARRKVRLFDVPPLYEGHCPLRTLVTEQGISPDGRGVLITGCDSGFGHSLALHLHSLGFVVFAGCLLKNKGGEGSKELSRVEGIHVLQLDVTNDDDLRKTLAYVKKNLPSLGLWGIVNNAGVFSYGKVEWTSLDTFKWLAEVNLWGTVRVIKAFLPLVRRTKGRVVNVASVLGRMGAAQGGAYALTKHGLEGLSDCLRHEMRRFGVHVCIIEPGNFSAATKILSEEQVMKLAEEMWDGMDAEVKSDYGKEDFDRTIQLQLYFCRLGMKDSSPVIRAMTSALTDTHPLPRYQANPLYSRIRFFVATHLPELVFEIIYEKLRL</sequence>
<dbReference type="GO" id="GO:0016491">
    <property type="term" value="F:oxidoreductase activity"/>
    <property type="evidence" value="ECO:0007669"/>
    <property type="project" value="TreeGrafter"/>
</dbReference>
<dbReference type="AlphaFoldDB" id="A0A7R9AEZ3"/>
<keyword evidence="4" id="KW-1185">Reference proteome</keyword>
<evidence type="ECO:0000256" key="2">
    <source>
        <dbReference type="SAM" id="Phobius"/>
    </source>
</evidence>
<accession>A0A7R9AEZ3</accession>
<gene>
    <name evidence="3" type="ORF">DSTB1V02_LOCUS12584</name>
</gene>
<dbReference type="Gene3D" id="3.40.50.720">
    <property type="entry name" value="NAD(P)-binding Rossmann-like Domain"/>
    <property type="match status" value="1"/>
</dbReference>
<dbReference type="InterPro" id="IPR002347">
    <property type="entry name" value="SDR_fam"/>
</dbReference>
<name>A0A7R9AEZ3_9CRUS</name>
<dbReference type="Proteomes" id="UP000677054">
    <property type="component" value="Unassembled WGS sequence"/>
</dbReference>